<dbReference type="PROSITE" id="PS50294">
    <property type="entry name" value="WD_REPEATS_REGION"/>
    <property type="match status" value="2"/>
</dbReference>
<dbReference type="InterPro" id="IPR015943">
    <property type="entry name" value="WD40/YVTN_repeat-like_dom_sf"/>
</dbReference>
<dbReference type="InterPro" id="IPR036322">
    <property type="entry name" value="WD40_repeat_dom_sf"/>
</dbReference>
<feature type="repeat" description="WD" evidence="8">
    <location>
        <begin position="242"/>
        <end position="283"/>
    </location>
</feature>
<dbReference type="PANTHER" id="PTHR19879">
    <property type="entry name" value="TRANSCRIPTION INITIATION FACTOR TFIID"/>
    <property type="match status" value="1"/>
</dbReference>
<evidence type="ECO:0000256" key="1">
    <source>
        <dbReference type="ARBA" id="ARBA00004123"/>
    </source>
</evidence>
<evidence type="ECO:0000256" key="6">
    <source>
        <dbReference type="ARBA" id="ARBA00023163"/>
    </source>
</evidence>
<name>A0A6B0R192_9CETA</name>
<dbReference type="PROSITE" id="PS50082">
    <property type="entry name" value="WD_REPEATS_2"/>
    <property type="match status" value="4"/>
</dbReference>
<evidence type="ECO:0000256" key="4">
    <source>
        <dbReference type="ARBA" id="ARBA00022737"/>
    </source>
</evidence>
<evidence type="ECO:0000256" key="3">
    <source>
        <dbReference type="ARBA" id="ARBA00022574"/>
    </source>
</evidence>
<dbReference type="SUPFAM" id="SSF50978">
    <property type="entry name" value="WD40 repeat-like"/>
    <property type="match status" value="1"/>
</dbReference>
<dbReference type="PANTHER" id="PTHR19879:SF6">
    <property type="entry name" value="TAF5-LIKE RNA POLYMERASE II P300_CBP-ASSOCIATED FACTOR-ASSOCIATED FACTOR 65 KDA SUBUNIT 5L"/>
    <property type="match status" value="1"/>
</dbReference>
<keyword evidence="3 8" id="KW-0853">WD repeat</keyword>
<dbReference type="GO" id="GO:0003713">
    <property type="term" value="F:transcription coactivator activity"/>
    <property type="evidence" value="ECO:0007669"/>
    <property type="project" value="TreeGrafter"/>
</dbReference>
<dbReference type="SMART" id="SM00320">
    <property type="entry name" value="WD40"/>
    <property type="match status" value="5"/>
</dbReference>
<evidence type="ECO:0000256" key="8">
    <source>
        <dbReference type="PROSITE-ProRule" id="PRU00221"/>
    </source>
</evidence>
<protein>
    <submittedName>
        <fullName evidence="10">Uncharacterized protein</fullName>
    </submittedName>
</protein>
<evidence type="ECO:0000256" key="2">
    <source>
        <dbReference type="ARBA" id="ARBA00009435"/>
    </source>
</evidence>
<dbReference type="Pfam" id="PF00400">
    <property type="entry name" value="WD40"/>
    <property type="match status" value="5"/>
</dbReference>
<sequence length="448" mass="49530">MTSSSSCGPCGPVRISCLRVTSGCRASWTTSTWSVDRKTSCYSFRRCPQRDDTALGRVVAWHIVPSLRPAKRMNYQLYASGGSSSGLEPTDVPKPVLRNEEALEALRESIKRIWDSPQSLTTICFYAFYNTKQLLNTAEVSPDSRLLATGFDNSCIKLWSACSKKLKSQPPQVDASHIHLAGDVPEEEEDDSAVLEMKVLRGHCGPVYGTRFLLDSSALLSCSEDTSIRYWDLGTFTNTVQYQGHACPLWDLDISPHSLYFTSGCHDCTAHLWSFDRTYPLRIYAGHLADVDCVKFHPNSNYLATGSTDKTVWLWSTQQGNSVRLSIGHRSPLHSLAFSSNGKYLVSAGEDQRLKLLGPGLRDPLQRAAGPHGQHHQPHLQPGQQPNRVSIHGQLSACLGHQGHAQPHAGRRLIQRAPGRLHPPDEQCAERAVHGLQPPAGGRNHTRK</sequence>
<accession>A0A6B0R192</accession>
<dbReference type="FunFam" id="2.130.10.10:FF:000202">
    <property type="entry name" value="TAF5-like RNA polymerase II p300/CBP-associated factor-associated factor 65 kDa subunit 5L"/>
    <property type="match status" value="1"/>
</dbReference>
<dbReference type="GO" id="GO:0000123">
    <property type="term" value="C:histone acetyltransferase complex"/>
    <property type="evidence" value="ECO:0007669"/>
    <property type="project" value="TreeGrafter"/>
</dbReference>
<dbReference type="InterPro" id="IPR001680">
    <property type="entry name" value="WD40_rpt"/>
</dbReference>
<evidence type="ECO:0000256" key="5">
    <source>
        <dbReference type="ARBA" id="ARBA00023015"/>
    </source>
</evidence>
<keyword evidence="4" id="KW-0677">Repeat</keyword>
<keyword evidence="7" id="KW-0539">Nucleus</keyword>
<proteinExistence type="inferred from homology"/>
<evidence type="ECO:0000313" key="11">
    <source>
        <dbReference type="Proteomes" id="UP000322234"/>
    </source>
</evidence>
<evidence type="ECO:0000256" key="9">
    <source>
        <dbReference type="SAM" id="MobiDB-lite"/>
    </source>
</evidence>
<comment type="similarity">
    <text evidence="2">Belongs to the WD repeat TAF5 family.</text>
</comment>
<dbReference type="Gene3D" id="2.130.10.10">
    <property type="entry name" value="YVTN repeat-like/Quinoprotein amine dehydrogenase"/>
    <property type="match status" value="2"/>
</dbReference>
<evidence type="ECO:0000313" key="10">
    <source>
        <dbReference type="EMBL" id="MXQ82747.1"/>
    </source>
</evidence>
<dbReference type="Proteomes" id="UP000322234">
    <property type="component" value="Unassembled WGS sequence"/>
</dbReference>
<feature type="repeat" description="WD" evidence="8">
    <location>
        <begin position="284"/>
        <end position="325"/>
    </location>
</feature>
<feature type="region of interest" description="Disordered" evidence="9">
    <location>
        <begin position="361"/>
        <end position="388"/>
    </location>
</feature>
<dbReference type="GO" id="GO:0016251">
    <property type="term" value="F:RNA polymerase II general transcription initiation factor activity"/>
    <property type="evidence" value="ECO:0007669"/>
    <property type="project" value="TreeGrafter"/>
</dbReference>
<dbReference type="AlphaFoldDB" id="A0A6B0R192"/>
<organism evidence="10 11">
    <name type="scientific">Bos mutus</name>
    <name type="common">wild yak</name>
    <dbReference type="NCBI Taxonomy" id="72004"/>
    <lineage>
        <taxon>Eukaryota</taxon>
        <taxon>Metazoa</taxon>
        <taxon>Chordata</taxon>
        <taxon>Craniata</taxon>
        <taxon>Vertebrata</taxon>
        <taxon>Euteleostomi</taxon>
        <taxon>Mammalia</taxon>
        <taxon>Eutheria</taxon>
        <taxon>Laurasiatheria</taxon>
        <taxon>Artiodactyla</taxon>
        <taxon>Ruminantia</taxon>
        <taxon>Pecora</taxon>
        <taxon>Bovidae</taxon>
        <taxon>Bovinae</taxon>
        <taxon>Bos</taxon>
    </lineage>
</organism>
<dbReference type="EMBL" id="VBQZ03000014">
    <property type="protein sequence ID" value="MXQ82747.1"/>
    <property type="molecule type" value="Genomic_DNA"/>
</dbReference>
<gene>
    <name evidence="10" type="ORF">E5288_WYG022813</name>
</gene>
<evidence type="ECO:0000256" key="7">
    <source>
        <dbReference type="ARBA" id="ARBA00023242"/>
    </source>
</evidence>
<feature type="repeat" description="WD" evidence="8">
    <location>
        <begin position="200"/>
        <end position="233"/>
    </location>
</feature>
<dbReference type="GO" id="GO:0005634">
    <property type="term" value="C:nucleus"/>
    <property type="evidence" value="ECO:0007669"/>
    <property type="project" value="UniProtKB-SubCell"/>
</dbReference>
<comment type="caution">
    <text evidence="10">The sequence shown here is derived from an EMBL/GenBank/DDBJ whole genome shotgun (WGS) entry which is preliminary data.</text>
</comment>
<keyword evidence="5" id="KW-0805">Transcription regulation</keyword>
<reference evidence="10" key="1">
    <citation type="submission" date="2019-10" db="EMBL/GenBank/DDBJ databases">
        <title>The sequence and de novo assembly of the wild yak genome.</title>
        <authorList>
            <person name="Liu Y."/>
        </authorList>
    </citation>
    <scope>NUCLEOTIDE SEQUENCE [LARGE SCALE GENOMIC DNA]</scope>
    <source>
        <strain evidence="10">WY2019</strain>
    </source>
</reference>
<comment type="subcellular location">
    <subcellularLocation>
        <location evidence="1">Nucleus</location>
    </subcellularLocation>
</comment>
<keyword evidence="11" id="KW-1185">Reference proteome</keyword>
<keyword evidence="6" id="KW-0804">Transcription</keyword>
<feature type="repeat" description="WD" evidence="8">
    <location>
        <begin position="326"/>
        <end position="356"/>
    </location>
</feature>